<comment type="caution">
    <text evidence="3">The sequence shown here is derived from an EMBL/GenBank/DDBJ whole genome shotgun (WGS) entry which is preliminary data.</text>
</comment>
<gene>
    <name evidence="3" type="primary">PLEST001134</name>
    <name evidence="3" type="ORF">PLESTB_000118000</name>
</gene>
<accession>A0A9W6BAS3</accession>
<keyword evidence="4" id="KW-1185">Reference proteome</keyword>
<proteinExistence type="predicted"/>
<dbReference type="Pfam" id="PF12499">
    <property type="entry name" value="DUF3707"/>
    <property type="match status" value="1"/>
</dbReference>
<organism evidence="3 4">
    <name type="scientific">Pleodorina starrii</name>
    <dbReference type="NCBI Taxonomy" id="330485"/>
    <lineage>
        <taxon>Eukaryota</taxon>
        <taxon>Viridiplantae</taxon>
        <taxon>Chlorophyta</taxon>
        <taxon>core chlorophytes</taxon>
        <taxon>Chlorophyceae</taxon>
        <taxon>CS clade</taxon>
        <taxon>Chlamydomonadales</taxon>
        <taxon>Volvocaceae</taxon>
        <taxon>Pleodorina</taxon>
    </lineage>
</organism>
<feature type="compositionally biased region" description="Pro residues" evidence="1">
    <location>
        <begin position="77"/>
        <end position="93"/>
    </location>
</feature>
<name>A0A9W6BAS3_9CHLO</name>
<dbReference type="OrthoDB" id="542386at2759"/>
<dbReference type="InterPro" id="IPR024616">
    <property type="entry name" value="Pherophorin"/>
</dbReference>
<reference evidence="3 4" key="1">
    <citation type="journal article" date="2023" name="Commun. Biol.">
        <title>Reorganization of the ancestral sex-determining regions during the evolution of trioecy in Pleodorina starrii.</title>
        <authorList>
            <person name="Takahashi K."/>
            <person name="Suzuki S."/>
            <person name="Kawai-Toyooka H."/>
            <person name="Yamamoto K."/>
            <person name="Hamaji T."/>
            <person name="Ootsuki R."/>
            <person name="Yamaguchi H."/>
            <person name="Kawachi M."/>
            <person name="Higashiyama T."/>
            <person name="Nozaki H."/>
        </authorList>
    </citation>
    <scope>NUCLEOTIDE SEQUENCE [LARGE SCALE GENOMIC DNA]</scope>
    <source>
        <strain evidence="3 4">NIES-4479</strain>
    </source>
</reference>
<sequence length="250" mass="26831">MYNGSNWQPTVKVSVDKIINAIAFNKTGTGLTCPSGLSLKNYNFTATIAPTNDNETVPTNCLTGFSQVQCSDRLTPGTPPSPAPPPRPPAPPSPVVVMTHTCKANTANVPYLLDKIQITTGKDIYGNPTVGMCTTVYSQPCVNPNTTCCGMDFTKVEVLINPSCKDTVRKITVNGRDLSYSWSFYDKFNALKFVNLDDPKVLPGGPAGATLCWYVKPGSSCATPASFCYLGRCQANVFSSDNQCCPANFI</sequence>
<evidence type="ECO:0000313" key="4">
    <source>
        <dbReference type="Proteomes" id="UP001165080"/>
    </source>
</evidence>
<evidence type="ECO:0000259" key="2">
    <source>
        <dbReference type="Pfam" id="PF12499"/>
    </source>
</evidence>
<evidence type="ECO:0000313" key="3">
    <source>
        <dbReference type="EMBL" id="GLC48619.1"/>
    </source>
</evidence>
<dbReference type="AlphaFoldDB" id="A0A9W6BAS3"/>
<protein>
    <recommendedName>
        <fullName evidence="2">Pherophorin domain-containing protein</fullName>
    </recommendedName>
</protein>
<feature type="domain" description="Pherophorin" evidence="2">
    <location>
        <begin position="101"/>
        <end position="246"/>
    </location>
</feature>
<dbReference type="EMBL" id="BRXU01000001">
    <property type="protein sequence ID" value="GLC48619.1"/>
    <property type="molecule type" value="Genomic_DNA"/>
</dbReference>
<feature type="region of interest" description="Disordered" evidence="1">
    <location>
        <begin position="72"/>
        <end position="93"/>
    </location>
</feature>
<dbReference type="Proteomes" id="UP001165080">
    <property type="component" value="Unassembled WGS sequence"/>
</dbReference>
<evidence type="ECO:0000256" key="1">
    <source>
        <dbReference type="SAM" id="MobiDB-lite"/>
    </source>
</evidence>